<dbReference type="CDD" id="cd02325">
    <property type="entry name" value="R3H"/>
    <property type="match status" value="1"/>
</dbReference>
<keyword evidence="2" id="KW-1185">Reference proteome</keyword>
<dbReference type="SUPFAM" id="SSF82708">
    <property type="entry name" value="R3H domain"/>
    <property type="match status" value="1"/>
</dbReference>
<sequence>MAITSAFGLGLTSPRVVRSATLGQAAQCGADSSRTPDGGDKATDDDVAAVGTAAVNISFQEKLQQNITPMLSYAKTKAIDLFGFTMNISNTDAAVPATAANTAAKQTSITKPLPATNGIRRMMKRVRPPEGMVLHYESRLRNFLGLTPVDGQQEFSGDDNDDNEWLVVSQEDAVFTPVGKDMLFDEDDLVVLGQALARVQSTKTSGDSRHSRSNSAIAAGIRDNLVTEWTIQDSYTRLVVHNMCRYYGLVSFSNNLDNGKSVLRICHPRFFKDSDENAVPDVTFHEFLFGANSVSGR</sequence>
<protein>
    <recommendedName>
        <fullName evidence="3">R3H-associated N-terminal domain-containing protein</fullName>
    </recommendedName>
</protein>
<dbReference type="GO" id="GO:0003676">
    <property type="term" value="F:nucleic acid binding"/>
    <property type="evidence" value="ECO:0007669"/>
    <property type="project" value="InterPro"/>
</dbReference>
<dbReference type="Proteomes" id="UP001149813">
    <property type="component" value="Unassembled WGS sequence"/>
</dbReference>
<dbReference type="EMBL" id="JANBOJ010000100">
    <property type="protein sequence ID" value="KAJ1722665.1"/>
    <property type="molecule type" value="Genomic_DNA"/>
</dbReference>
<evidence type="ECO:0000313" key="2">
    <source>
        <dbReference type="Proteomes" id="UP001149813"/>
    </source>
</evidence>
<gene>
    <name evidence="1" type="ORF">LPJ53_002923</name>
</gene>
<comment type="caution">
    <text evidence="1">The sequence shown here is derived from an EMBL/GenBank/DDBJ whole genome shotgun (WGS) entry which is preliminary data.</text>
</comment>
<dbReference type="OrthoDB" id="10256743at2759"/>
<evidence type="ECO:0000313" key="1">
    <source>
        <dbReference type="EMBL" id="KAJ1722665.1"/>
    </source>
</evidence>
<dbReference type="AlphaFoldDB" id="A0A9W8CQP5"/>
<proteinExistence type="predicted"/>
<reference evidence="1" key="1">
    <citation type="submission" date="2022-07" db="EMBL/GenBank/DDBJ databases">
        <title>Phylogenomic reconstructions and comparative analyses of Kickxellomycotina fungi.</title>
        <authorList>
            <person name="Reynolds N.K."/>
            <person name="Stajich J.E."/>
            <person name="Barry K."/>
            <person name="Grigoriev I.V."/>
            <person name="Crous P."/>
            <person name="Smith M.E."/>
        </authorList>
    </citation>
    <scope>NUCLEOTIDE SEQUENCE</scope>
    <source>
        <strain evidence="1">NBRC 32514</strain>
    </source>
</reference>
<organism evidence="1 2">
    <name type="scientific">Coemansia erecta</name>
    <dbReference type="NCBI Taxonomy" id="147472"/>
    <lineage>
        <taxon>Eukaryota</taxon>
        <taxon>Fungi</taxon>
        <taxon>Fungi incertae sedis</taxon>
        <taxon>Zoopagomycota</taxon>
        <taxon>Kickxellomycotina</taxon>
        <taxon>Kickxellomycetes</taxon>
        <taxon>Kickxellales</taxon>
        <taxon>Kickxellaceae</taxon>
        <taxon>Coemansia</taxon>
    </lineage>
</organism>
<accession>A0A9W8CQP5</accession>
<evidence type="ECO:0008006" key="3">
    <source>
        <dbReference type="Google" id="ProtNLM"/>
    </source>
</evidence>
<name>A0A9W8CQP5_9FUNG</name>
<dbReference type="InterPro" id="IPR036867">
    <property type="entry name" value="R3H_dom_sf"/>
</dbReference>